<sequence length="82" mass="9000">MGANHSCKNRRRSVPGERASEAARGPEAPLFSFHRKPFSCNNFLSALSTKLRALGLKANGYPRHSFRKGAAQYAHDSGILDD</sequence>
<feature type="region of interest" description="Disordered" evidence="1">
    <location>
        <begin position="1"/>
        <end position="25"/>
    </location>
</feature>
<comment type="caution">
    <text evidence="2">The sequence shown here is derived from an EMBL/GenBank/DDBJ whole genome shotgun (WGS) entry which is preliminary data.</text>
</comment>
<proteinExistence type="predicted"/>
<name>A0A0A2IAM9_PENEN</name>
<accession>A0A0A2IAM9</accession>
<protein>
    <submittedName>
        <fullName evidence="2">Integrase-like, catalytic core</fullName>
    </submittedName>
</protein>
<dbReference type="EMBL" id="JQFZ01000252">
    <property type="protein sequence ID" value="KGO53137.1"/>
    <property type="molecule type" value="Genomic_DNA"/>
</dbReference>
<dbReference type="RefSeq" id="XP_016595776.1">
    <property type="nucleotide sequence ID" value="XM_016743054.1"/>
</dbReference>
<evidence type="ECO:0000256" key="1">
    <source>
        <dbReference type="SAM" id="MobiDB-lite"/>
    </source>
</evidence>
<gene>
    <name evidence="2" type="ORF">PEX2_057800</name>
</gene>
<organism evidence="2 3">
    <name type="scientific">Penicillium expansum</name>
    <name type="common">Blue mold rot fungus</name>
    <dbReference type="NCBI Taxonomy" id="27334"/>
    <lineage>
        <taxon>Eukaryota</taxon>
        <taxon>Fungi</taxon>
        <taxon>Dikarya</taxon>
        <taxon>Ascomycota</taxon>
        <taxon>Pezizomycotina</taxon>
        <taxon>Eurotiomycetes</taxon>
        <taxon>Eurotiomycetidae</taxon>
        <taxon>Eurotiales</taxon>
        <taxon>Aspergillaceae</taxon>
        <taxon>Penicillium</taxon>
    </lineage>
</organism>
<dbReference type="Proteomes" id="UP000030143">
    <property type="component" value="Unassembled WGS sequence"/>
</dbReference>
<dbReference type="STRING" id="27334.A0A0A2IAM9"/>
<dbReference type="GeneID" id="27678473"/>
<dbReference type="AlphaFoldDB" id="A0A0A2IAM9"/>
<evidence type="ECO:0000313" key="2">
    <source>
        <dbReference type="EMBL" id="KGO53137.1"/>
    </source>
</evidence>
<keyword evidence="3" id="KW-1185">Reference proteome</keyword>
<dbReference type="OrthoDB" id="5149081at2759"/>
<dbReference type="HOGENOM" id="CLU_2558992_0_0_1"/>
<dbReference type="VEuPathDB" id="FungiDB:PEXP_034830"/>
<reference evidence="2 3" key="1">
    <citation type="journal article" date="2015" name="Mol. Plant Microbe Interact.">
        <title>Genome, transcriptome, and functional analyses of Penicillium expansum provide new insights into secondary metabolism and pathogenicity.</title>
        <authorList>
            <person name="Ballester A.R."/>
            <person name="Marcet-Houben M."/>
            <person name="Levin E."/>
            <person name="Sela N."/>
            <person name="Selma-Lazaro C."/>
            <person name="Carmona L."/>
            <person name="Wisniewski M."/>
            <person name="Droby S."/>
            <person name="Gonzalez-Candelas L."/>
            <person name="Gabaldon T."/>
        </authorList>
    </citation>
    <scope>NUCLEOTIDE SEQUENCE [LARGE SCALE GENOMIC DNA]</scope>
    <source>
        <strain evidence="2 3">MD-8</strain>
    </source>
</reference>
<evidence type="ECO:0000313" key="3">
    <source>
        <dbReference type="Proteomes" id="UP000030143"/>
    </source>
</evidence>